<sequence length="73" mass="8485">MSRAMYAGSIDVHPLLMEGFTFGWVRFNRTGWFGWTGLANGLSQGWSRWNRMDLGVVHIEVIRQWWPEQGGRS</sequence>
<organism evidence="1 2">
    <name type="scientific">Dorcoceras hygrometricum</name>
    <dbReference type="NCBI Taxonomy" id="472368"/>
    <lineage>
        <taxon>Eukaryota</taxon>
        <taxon>Viridiplantae</taxon>
        <taxon>Streptophyta</taxon>
        <taxon>Embryophyta</taxon>
        <taxon>Tracheophyta</taxon>
        <taxon>Spermatophyta</taxon>
        <taxon>Magnoliopsida</taxon>
        <taxon>eudicotyledons</taxon>
        <taxon>Gunneridae</taxon>
        <taxon>Pentapetalae</taxon>
        <taxon>asterids</taxon>
        <taxon>lamiids</taxon>
        <taxon>Lamiales</taxon>
        <taxon>Gesneriaceae</taxon>
        <taxon>Didymocarpoideae</taxon>
        <taxon>Trichosporeae</taxon>
        <taxon>Loxocarpinae</taxon>
        <taxon>Dorcoceras</taxon>
    </lineage>
</organism>
<reference evidence="1 2" key="1">
    <citation type="journal article" date="2015" name="Proc. Natl. Acad. Sci. U.S.A.">
        <title>The resurrection genome of Boea hygrometrica: A blueprint for survival of dehydration.</title>
        <authorList>
            <person name="Xiao L."/>
            <person name="Yang G."/>
            <person name="Zhang L."/>
            <person name="Yang X."/>
            <person name="Zhao S."/>
            <person name="Ji Z."/>
            <person name="Zhou Q."/>
            <person name="Hu M."/>
            <person name="Wang Y."/>
            <person name="Chen M."/>
            <person name="Xu Y."/>
            <person name="Jin H."/>
            <person name="Xiao X."/>
            <person name="Hu G."/>
            <person name="Bao F."/>
            <person name="Hu Y."/>
            <person name="Wan P."/>
            <person name="Li L."/>
            <person name="Deng X."/>
            <person name="Kuang T."/>
            <person name="Xiang C."/>
            <person name="Zhu J.K."/>
            <person name="Oliver M.J."/>
            <person name="He Y."/>
        </authorList>
    </citation>
    <scope>NUCLEOTIDE SEQUENCE [LARGE SCALE GENOMIC DNA]</scope>
    <source>
        <strain evidence="2">cv. XS01</strain>
    </source>
</reference>
<evidence type="ECO:0000313" key="1">
    <source>
        <dbReference type="EMBL" id="KZV41938.1"/>
    </source>
</evidence>
<dbReference type="AlphaFoldDB" id="A0A2Z7CC81"/>
<protein>
    <submittedName>
        <fullName evidence="1">Uncharacterized protein</fullName>
    </submittedName>
</protein>
<dbReference type="Proteomes" id="UP000250235">
    <property type="component" value="Unassembled WGS sequence"/>
</dbReference>
<accession>A0A2Z7CC81</accession>
<dbReference type="EMBL" id="KQ999325">
    <property type="protein sequence ID" value="KZV41938.1"/>
    <property type="molecule type" value="Genomic_DNA"/>
</dbReference>
<evidence type="ECO:0000313" key="2">
    <source>
        <dbReference type="Proteomes" id="UP000250235"/>
    </source>
</evidence>
<name>A0A2Z7CC81_9LAMI</name>
<gene>
    <name evidence="1" type="ORF">F511_22053</name>
</gene>
<keyword evidence="2" id="KW-1185">Reference proteome</keyword>
<proteinExistence type="predicted"/>